<dbReference type="RefSeq" id="WP_013073345.1">
    <property type="nucleotide sequence ID" value="NZ_CAJXAW010000093.1"/>
</dbReference>
<protein>
    <submittedName>
        <fullName evidence="1">Uncharacterized protein</fullName>
    </submittedName>
</protein>
<dbReference type="OMA" id="NHERISW"/>
<organism evidence="1 2">
    <name type="scientific">Zunongwangia profunda</name>
    <dbReference type="NCBI Taxonomy" id="398743"/>
    <lineage>
        <taxon>Bacteria</taxon>
        <taxon>Pseudomonadati</taxon>
        <taxon>Bacteroidota</taxon>
        <taxon>Flavobacteriia</taxon>
        <taxon>Flavobacteriales</taxon>
        <taxon>Flavobacteriaceae</taxon>
        <taxon>Zunongwangia</taxon>
    </lineage>
</organism>
<dbReference type="AlphaFoldDB" id="A0A3D5J1E9"/>
<sequence>MENYKTRKIKFKEIVEIGTWQVKVYTISKNGAFDHPLFYKSVISQLPSWFQQENSFDATNDKIAFLILHAGTEGIFSLINWWVGKNMLNTHIFMTNPEKPNEFEKISGDGLAPCIWELEIINHERISWIKNVLKQIPNPHFKEYLNDTISIEL</sequence>
<gene>
    <name evidence="1" type="ORF">DGQ38_10615</name>
</gene>
<dbReference type="Proteomes" id="UP000264330">
    <property type="component" value="Unassembled WGS sequence"/>
</dbReference>
<dbReference type="EMBL" id="DPMF01000248">
    <property type="protein sequence ID" value="HCV81488.1"/>
    <property type="molecule type" value="Genomic_DNA"/>
</dbReference>
<evidence type="ECO:0000313" key="2">
    <source>
        <dbReference type="Proteomes" id="UP000264330"/>
    </source>
</evidence>
<name>A0A3D5J1E9_9FLAO</name>
<evidence type="ECO:0000313" key="1">
    <source>
        <dbReference type="EMBL" id="HCV81488.1"/>
    </source>
</evidence>
<proteinExistence type="predicted"/>
<reference evidence="1 2" key="1">
    <citation type="journal article" date="2018" name="Nat. Biotechnol.">
        <title>A standardized bacterial taxonomy based on genome phylogeny substantially revises the tree of life.</title>
        <authorList>
            <person name="Parks D.H."/>
            <person name="Chuvochina M."/>
            <person name="Waite D.W."/>
            <person name="Rinke C."/>
            <person name="Skarshewski A."/>
            <person name="Chaumeil P.A."/>
            <person name="Hugenholtz P."/>
        </authorList>
    </citation>
    <scope>NUCLEOTIDE SEQUENCE [LARGE SCALE GENOMIC DNA]</scope>
    <source>
        <strain evidence="1">UBA9359</strain>
    </source>
</reference>
<comment type="caution">
    <text evidence="1">The sequence shown here is derived from an EMBL/GenBank/DDBJ whole genome shotgun (WGS) entry which is preliminary data.</text>
</comment>
<accession>A0A3D5J1E9</accession>